<keyword evidence="2" id="KW-1185">Reference proteome</keyword>
<dbReference type="KEGG" id="kal:KALB_3690"/>
<evidence type="ECO:0000313" key="2">
    <source>
        <dbReference type="Proteomes" id="UP000019225"/>
    </source>
</evidence>
<organism evidence="1 2">
    <name type="scientific">Kutzneria albida DSM 43870</name>
    <dbReference type="NCBI Taxonomy" id="1449976"/>
    <lineage>
        <taxon>Bacteria</taxon>
        <taxon>Bacillati</taxon>
        <taxon>Actinomycetota</taxon>
        <taxon>Actinomycetes</taxon>
        <taxon>Pseudonocardiales</taxon>
        <taxon>Pseudonocardiaceae</taxon>
        <taxon>Kutzneria</taxon>
    </lineage>
</organism>
<dbReference type="STRING" id="1449976.KALB_3690"/>
<dbReference type="Proteomes" id="UP000019225">
    <property type="component" value="Chromosome"/>
</dbReference>
<evidence type="ECO:0000313" key="1">
    <source>
        <dbReference type="EMBL" id="AHH97054.1"/>
    </source>
</evidence>
<proteinExistence type="predicted"/>
<gene>
    <name evidence="1" type="ORF">KALB_3690</name>
</gene>
<dbReference type="EMBL" id="CP007155">
    <property type="protein sequence ID" value="AHH97054.1"/>
    <property type="molecule type" value="Genomic_DNA"/>
</dbReference>
<protein>
    <submittedName>
        <fullName evidence="1">Putative secreted protein</fullName>
    </submittedName>
</protein>
<name>W5WFV1_9PSEU</name>
<accession>W5WFV1</accession>
<dbReference type="AlphaFoldDB" id="W5WFV1"/>
<sequence length="163" mass="17423">MEAFRLTDLGVARLTPGMDTAPRSRTHRLLAAALVGCAALLAVPGTAAAAPVAVHSPAKKHLTISAKPVKDHVKVHEKTQVKGRLDIKPSARSAEDLELLVVQRLQAGVWIDLGGTETPCQPNGNFSVDLSFDVSAELTLRVFHPDSSLYAESYSDVFAFVVL</sequence>
<dbReference type="eggNOG" id="ENOG502ZSTB">
    <property type="taxonomic scope" value="Bacteria"/>
</dbReference>
<dbReference type="HOGENOM" id="CLU_1757773_0_0_11"/>
<reference evidence="1" key="1">
    <citation type="journal article" date="2014" name="BMC Genomics">
        <title>Complete genome sequence of producer of the glycopeptide antibiotic Aculeximycin Kutzneria albida DSM 43870T, a representative of minor genus of Pseudonocardiaceae.</title>
        <authorList>
            <person name="Rebets Y."/>
            <person name="Tokovenko B."/>
            <person name="Lushchyk I."/>
            <person name="Ruckert C."/>
            <person name="Zaburannyi N."/>
            <person name="Bechthold A."/>
            <person name="Kalinowski J."/>
            <person name="Luzhetskyy A."/>
        </authorList>
    </citation>
    <scope>NUCLEOTIDE SEQUENCE [LARGE SCALE GENOMIC DNA]</scope>
    <source>
        <strain evidence="1">DSM 43870</strain>
    </source>
</reference>